<keyword evidence="10 13" id="KW-1133">Transmembrane helix</keyword>
<evidence type="ECO:0000256" key="8">
    <source>
        <dbReference type="ARBA" id="ARBA00022692"/>
    </source>
</evidence>
<dbReference type="PANTHER" id="PTHR30505:SF0">
    <property type="entry name" value="FRUCTOSE-LIKE PTS SYSTEM EIIBC COMPONENT-RELATED"/>
    <property type="match status" value="1"/>
</dbReference>
<reference evidence="17 18" key="1">
    <citation type="submission" date="2024-01" db="EMBL/GenBank/DDBJ databases">
        <title>Characterization of antibiotic resistant novel bacterial strains and their environmental applications.</title>
        <authorList>
            <person name="Manzoor S."/>
            <person name="Abbas S."/>
            <person name="Arshad M."/>
            <person name="Ahmed I."/>
        </authorList>
    </citation>
    <scope>NUCLEOTIDE SEQUENCE [LARGE SCALE GENOMIC DNA]</scope>
    <source>
        <strain evidence="17 18">NCCP-602</strain>
    </source>
</reference>
<feature type="transmembrane region" description="Helical" evidence="13">
    <location>
        <begin position="452"/>
        <end position="478"/>
    </location>
</feature>
<dbReference type="InterPro" id="IPR013011">
    <property type="entry name" value="PTS_EIIB_2"/>
</dbReference>
<dbReference type="InterPro" id="IPR003353">
    <property type="entry name" value="PTS_IIB_fruc"/>
</dbReference>
<evidence type="ECO:0000256" key="11">
    <source>
        <dbReference type="ARBA" id="ARBA00023136"/>
    </source>
</evidence>
<evidence type="ECO:0000256" key="4">
    <source>
        <dbReference type="ARBA" id="ARBA00022553"/>
    </source>
</evidence>
<dbReference type="InterPro" id="IPR036095">
    <property type="entry name" value="PTS_EIIB-like_sf"/>
</dbReference>
<dbReference type="Pfam" id="PF02378">
    <property type="entry name" value="PTS_EIIC"/>
    <property type="match status" value="1"/>
</dbReference>
<evidence type="ECO:0000259" key="16">
    <source>
        <dbReference type="PROSITE" id="PS51104"/>
    </source>
</evidence>
<dbReference type="PROSITE" id="PS51104">
    <property type="entry name" value="PTS_EIIC_TYPE_2"/>
    <property type="match status" value="1"/>
</dbReference>
<evidence type="ECO:0000313" key="17">
    <source>
        <dbReference type="EMBL" id="GAA0035495.1"/>
    </source>
</evidence>
<evidence type="ECO:0000256" key="13">
    <source>
        <dbReference type="SAM" id="Phobius"/>
    </source>
</evidence>
<keyword evidence="6" id="KW-0808">Transferase</keyword>
<feature type="domain" description="PTS EIIA type-2" evidence="14">
    <location>
        <begin position="2"/>
        <end position="145"/>
    </location>
</feature>
<dbReference type="InterPro" id="IPR016152">
    <property type="entry name" value="PTrfase/Anion_transptr"/>
</dbReference>
<keyword evidence="7" id="KW-0598">Phosphotransferase system</keyword>
<feature type="domain" description="PTS EIIB type-2" evidence="15">
    <location>
        <begin position="221"/>
        <end position="316"/>
    </location>
</feature>
<dbReference type="SUPFAM" id="SSF55804">
    <property type="entry name" value="Phoshotransferase/anion transport protein"/>
    <property type="match status" value="1"/>
</dbReference>
<dbReference type="NCBIfam" id="TIGR00829">
    <property type="entry name" value="FRU"/>
    <property type="match status" value="1"/>
</dbReference>
<comment type="caution">
    <text evidence="17">The sequence shown here is derived from an EMBL/GenBank/DDBJ whole genome shotgun (WGS) entry which is preliminary data.</text>
</comment>
<dbReference type="CDD" id="cd00211">
    <property type="entry name" value="PTS_IIA_fru"/>
    <property type="match status" value="1"/>
</dbReference>
<feature type="transmembrane region" description="Helical" evidence="13">
    <location>
        <begin position="357"/>
        <end position="382"/>
    </location>
</feature>
<feature type="region of interest" description="Disordered" evidence="12">
    <location>
        <begin position="149"/>
        <end position="212"/>
    </location>
</feature>
<dbReference type="Gene3D" id="3.40.930.10">
    <property type="entry name" value="Mannitol-specific EII, Chain A"/>
    <property type="match status" value="1"/>
</dbReference>
<keyword evidence="18" id="KW-1185">Reference proteome</keyword>
<dbReference type="RefSeq" id="WP_339392373.1">
    <property type="nucleotide sequence ID" value="NZ_BAAAAF010000004.1"/>
</dbReference>
<dbReference type="NCBIfam" id="TIGR01427">
    <property type="entry name" value="PTS_IIC_fructo"/>
    <property type="match status" value="1"/>
</dbReference>
<evidence type="ECO:0000256" key="1">
    <source>
        <dbReference type="ARBA" id="ARBA00004429"/>
    </source>
</evidence>
<dbReference type="SUPFAM" id="SSF52794">
    <property type="entry name" value="PTS system IIB component-like"/>
    <property type="match status" value="1"/>
</dbReference>
<protein>
    <submittedName>
        <fullName evidence="17">Fructose-specific PTS transporter subunit EIIC</fullName>
    </submittedName>
</protein>
<feature type="transmembrane region" description="Helical" evidence="13">
    <location>
        <begin position="498"/>
        <end position="521"/>
    </location>
</feature>
<dbReference type="EMBL" id="BAAAAF010000004">
    <property type="protein sequence ID" value="GAA0035495.1"/>
    <property type="molecule type" value="Genomic_DNA"/>
</dbReference>
<dbReference type="InterPro" id="IPR006327">
    <property type="entry name" value="PTS_IIC_fruc"/>
</dbReference>
<keyword evidence="5" id="KW-0762">Sugar transport</keyword>
<dbReference type="PROSITE" id="PS51099">
    <property type="entry name" value="PTS_EIIB_TYPE_2"/>
    <property type="match status" value="1"/>
</dbReference>
<feature type="transmembrane region" description="Helical" evidence="13">
    <location>
        <begin position="683"/>
        <end position="703"/>
    </location>
</feature>
<evidence type="ECO:0000259" key="14">
    <source>
        <dbReference type="PROSITE" id="PS51094"/>
    </source>
</evidence>
<dbReference type="Proteomes" id="UP001498238">
    <property type="component" value="Unassembled WGS sequence"/>
</dbReference>
<comment type="subcellular location">
    <subcellularLocation>
        <location evidence="1">Cell inner membrane</location>
        <topology evidence="1">Multi-pass membrane protein</topology>
    </subcellularLocation>
</comment>
<evidence type="ECO:0000256" key="6">
    <source>
        <dbReference type="ARBA" id="ARBA00022679"/>
    </source>
</evidence>
<organism evidence="17 18">
    <name type="scientific">Brevibacterium metallidurans</name>
    <dbReference type="NCBI Taxonomy" id="1482676"/>
    <lineage>
        <taxon>Bacteria</taxon>
        <taxon>Bacillati</taxon>
        <taxon>Actinomycetota</taxon>
        <taxon>Actinomycetes</taxon>
        <taxon>Micrococcales</taxon>
        <taxon>Brevibacteriaceae</taxon>
        <taxon>Brevibacterium</taxon>
    </lineage>
</organism>
<evidence type="ECO:0000256" key="7">
    <source>
        <dbReference type="ARBA" id="ARBA00022683"/>
    </source>
</evidence>
<dbReference type="InterPro" id="IPR050864">
    <property type="entry name" value="Bacterial_PTS_Sugar_Transport"/>
</dbReference>
<dbReference type="InterPro" id="IPR002178">
    <property type="entry name" value="PTS_EIIA_type-2_dom"/>
</dbReference>
<feature type="transmembrane region" description="Helical" evidence="13">
    <location>
        <begin position="584"/>
        <end position="607"/>
    </location>
</feature>
<dbReference type="Pfam" id="PF00359">
    <property type="entry name" value="PTS_EIIA_2"/>
    <property type="match status" value="1"/>
</dbReference>
<evidence type="ECO:0000256" key="3">
    <source>
        <dbReference type="ARBA" id="ARBA00022475"/>
    </source>
</evidence>
<keyword evidence="4" id="KW-0597">Phosphoprotein</keyword>
<keyword evidence="2" id="KW-0813">Transport</keyword>
<evidence type="ECO:0000256" key="5">
    <source>
        <dbReference type="ARBA" id="ARBA00022597"/>
    </source>
</evidence>
<name>A0ABN0SMX0_9MICO</name>
<dbReference type="PANTHER" id="PTHR30505">
    <property type="entry name" value="FRUCTOSE-LIKE PERMEASE"/>
    <property type="match status" value="1"/>
</dbReference>
<proteinExistence type="predicted"/>
<keyword evidence="3" id="KW-1003">Cell membrane</keyword>
<feature type="transmembrane region" description="Helical" evidence="13">
    <location>
        <begin position="533"/>
        <end position="552"/>
    </location>
</feature>
<dbReference type="PROSITE" id="PS51094">
    <property type="entry name" value="PTS_EIIA_TYPE_2"/>
    <property type="match status" value="1"/>
</dbReference>
<gene>
    <name evidence="17" type="ORF">NCCP602_14560</name>
</gene>
<feature type="domain" description="PTS EIIC type-2" evidence="16">
    <location>
        <begin position="349"/>
        <end position="713"/>
    </location>
</feature>
<dbReference type="Pfam" id="PF02302">
    <property type="entry name" value="PTS_IIB"/>
    <property type="match status" value="1"/>
</dbReference>
<evidence type="ECO:0000313" key="18">
    <source>
        <dbReference type="Proteomes" id="UP001498238"/>
    </source>
</evidence>
<feature type="transmembrane region" description="Helical" evidence="13">
    <location>
        <begin position="644"/>
        <end position="663"/>
    </location>
</feature>
<dbReference type="InterPro" id="IPR013014">
    <property type="entry name" value="PTS_EIIC_2"/>
</dbReference>
<feature type="compositionally biased region" description="Low complexity" evidence="12">
    <location>
        <begin position="160"/>
        <end position="212"/>
    </location>
</feature>
<feature type="transmembrane region" description="Helical" evidence="13">
    <location>
        <begin position="417"/>
        <end position="440"/>
    </location>
</feature>
<dbReference type="InterPro" id="IPR003501">
    <property type="entry name" value="PTS_EIIB_2/3"/>
</dbReference>
<dbReference type="InterPro" id="IPR003352">
    <property type="entry name" value="PTS_EIIC"/>
</dbReference>
<evidence type="ECO:0000256" key="2">
    <source>
        <dbReference type="ARBA" id="ARBA00022448"/>
    </source>
</evidence>
<evidence type="ECO:0000259" key="15">
    <source>
        <dbReference type="PROSITE" id="PS51099"/>
    </source>
</evidence>
<accession>A0ABN0SMX0</accession>
<dbReference type="CDD" id="cd05569">
    <property type="entry name" value="PTS_IIB_fructose"/>
    <property type="match status" value="1"/>
</dbReference>
<keyword evidence="9" id="KW-0418">Kinase</keyword>
<keyword evidence="8 13" id="KW-0812">Transmembrane</keyword>
<evidence type="ECO:0000256" key="9">
    <source>
        <dbReference type="ARBA" id="ARBA00022777"/>
    </source>
</evidence>
<keyword evidence="11 13" id="KW-0472">Membrane</keyword>
<sequence>MPLINDEQVLLDLGGADRPEATRRLAECLVATGRCTDLELFVADVEERESKTATGLPGGIAIPHARSAAITEPSLVFGRTTDGIPWGAKDGPAHLVFLIAAPADGGDAHMKVLPQLARALMREDFRTALLNAETPAEVVAIVDEQVRLEPAEASPTESKAAPAEAVEPEPATTASAAPAAAAPADTTTASATDAPSAAEVPAPAAAASASESAPTDRRFRFVGVTSCPTGIAHTYMAAEALENAARDAGFEIVVETQGSAGSTPLTAAQIAEADAVIFAHDVEVKERARFAGKPTLDVGVKKAISEGPQLISRAAELAAAGPTEATASAIIDERTEDEATERLGFGTKLRQWLMTGVSYMIPFVAAGGILIAVSFMLAQIALGENGAIEIVKYSLTGDDQYNIAQNFDLVSLTSWAALAYVIGAASFGFLVPILSGYIAFAIADRPGLVPGIVGGFVAVTMNAGFLGGIVTGLLAGAVAKWISSWKVHKGVRGVMPVVVIPLLSTLITAGLFITVLGRPIVALMNGLNEGLNGLTGGGVVVLGLILGAMMGFDLGGPVNKVAYGFATAGLSAAGTAMDAPQLKIMAAVMAAGMVAPLALALATTIAPKLFSAPERENGKAAWLLGASFISEGAIPFAAADPIRIIIASTIGSAATGALVMFFGSTLLAPHGGIWVLPLIGQPLLFVLALAVGVAITAALVVLLKALAARRRAEKAADSLPEAAPVAA</sequence>
<dbReference type="Gene3D" id="3.40.50.2300">
    <property type="match status" value="1"/>
</dbReference>
<evidence type="ECO:0000256" key="12">
    <source>
        <dbReference type="SAM" id="MobiDB-lite"/>
    </source>
</evidence>
<evidence type="ECO:0000256" key="10">
    <source>
        <dbReference type="ARBA" id="ARBA00022989"/>
    </source>
</evidence>